<dbReference type="STRING" id="1844972.A7K91_20755"/>
<dbReference type="EMBL" id="LYPA01000050">
    <property type="protein sequence ID" value="OBR66168.1"/>
    <property type="molecule type" value="Genomic_DNA"/>
</dbReference>
<feature type="domain" description="Methylamine utilisation protein MauE" evidence="6">
    <location>
        <begin position="3"/>
        <end position="126"/>
    </location>
</feature>
<feature type="transmembrane region" description="Helical" evidence="5">
    <location>
        <begin position="139"/>
        <end position="157"/>
    </location>
</feature>
<comment type="caution">
    <text evidence="7">The sequence shown here is derived from an EMBL/GenBank/DDBJ whole genome shotgun (WGS) entry which is preliminary data.</text>
</comment>
<protein>
    <recommendedName>
        <fullName evidence="6">Methylamine utilisation protein MauE domain-containing protein</fullName>
    </recommendedName>
</protein>
<keyword evidence="8" id="KW-1185">Reference proteome</keyword>
<dbReference type="GO" id="GO:0016020">
    <property type="term" value="C:membrane"/>
    <property type="evidence" value="ECO:0007669"/>
    <property type="project" value="UniProtKB-SubCell"/>
</dbReference>
<dbReference type="UniPathway" id="UPA00895"/>
<dbReference type="RefSeq" id="WP_068682330.1">
    <property type="nucleotide sequence ID" value="NZ_LYPA01000050.1"/>
</dbReference>
<keyword evidence="3 5" id="KW-1133">Transmembrane helix</keyword>
<dbReference type="GO" id="GO:0030416">
    <property type="term" value="P:methylamine metabolic process"/>
    <property type="evidence" value="ECO:0007669"/>
    <property type="project" value="InterPro"/>
</dbReference>
<sequence>MIIFTYVIDLIFASLFLISALMKVQSREDFFLEIKSYKVIPNRIVKSMGISVLILELLVSIMFLAGYPNVRWLLATTILVFFSGLLLVRGRRLKKNNCSCFGRAKLLNKYPTARNAMLITIALAGFCFFPARHIGWQDFFILSSCTIIIVLTTLIITTRKDKLEELRYFNMADMTIGKSKFDLTLIVFNYKTPYLSVIDDYLVQLKGFTILFKAPEHVQRMKSALWLNHNIITIKADKVESEMLEVADPIIFVKKNERVVRYDQVIPFLDDLATKRRVTVPR</sequence>
<reference evidence="7 8" key="1">
    <citation type="submission" date="2016-05" db="EMBL/GenBank/DDBJ databases">
        <title>Paenibacillus oryzae. sp. nov., isolated from the rice root.</title>
        <authorList>
            <person name="Zhang J."/>
            <person name="Zhang X."/>
        </authorList>
    </citation>
    <scope>NUCLEOTIDE SEQUENCE [LARGE SCALE GENOMIC DNA]</scope>
    <source>
        <strain evidence="7 8">1DrF-4</strain>
    </source>
</reference>
<gene>
    <name evidence="7" type="ORF">A7K91_20755</name>
</gene>
<feature type="transmembrane region" description="Helical" evidence="5">
    <location>
        <begin position="115"/>
        <end position="133"/>
    </location>
</feature>
<dbReference type="OrthoDB" id="2608533at2"/>
<organism evidence="7 8">
    <name type="scientific">Paenibacillus oryzae</name>
    <dbReference type="NCBI Taxonomy" id="1844972"/>
    <lineage>
        <taxon>Bacteria</taxon>
        <taxon>Bacillati</taxon>
        <taxon>Bacillota</taxon>
        <taxon>Bacilli</taxon>
        <taxon>Bacillales</taxon>
        <taxon>Paenibacillaceae</taxon>
        <taxon>Paenibacillus</taxon>
    </lineage>
</organism>
<keyword evidence="2 5" id="KW-0812">Transmembrane</keyword>
<feature type="transmembrane region" description="Helical" evidence="5">
    <location>
        <begin position="6"/>
        <end position="24"/>
    </location>
</feature>
<evidence type="ECO:0000256" key="4">
    <source>
        <dbReference type="ARBA" id="ARBA00023136"/>
    </source>
</evidence>
<comment type="subcellular location">
    <subcellularLocation>
        <location evidence="1">Membrane</location>
        <topology evidence="1">Multi-pass membrane protein</topology>
    </subcellularLocation>
</comment>
<name>A0A1A5YKT5_9BACL</name>
<dbReference type="Pfam" id="PF07291">
    <property type="entry name" value="MauE"/>
    <property type="match status" value="1"/>
</dbReference>
<evidence type="ECO:0000256" key="5">
    <source>
        <dbReference type="SAM" id="Phobius"/>
    </source>
</evidence>
<evidence type="ECO:0000256" key="1">
    <source>
        <dbReference type="ARBA" id="ARBA00004141"/>
    </source>
</evidence>
<feature type="transmembrane region" description="Helical" evidence="5">
    <location>
        <begin position="44"/>
        <end position="64"/>
    </location>
</feature>
<feature type="transmembrane region" description="Helical" evidence="5">
    <location>
        <begin position="70"/>
        <end position="88"/>
    </location>
</feature>
<dbReference type="AlphaFoldDB" id="A0A1A5YKT5"/>
<evidence type="ECO:0000259" key="6">
    <source>
        <dbReference type="Pfam" id="PF07291"/>
    </source>
</evidence>
<accession>A0A1A5YKT5</accession>
<evidence type="ECO:0000256" key="2">
    <source>
        <dbReference type="ARBA" id="ARBA00022692"/>
    </source>
</evidence>
<evidence type="ECO:0000313" key="7">
    <source>
        <dbReference type="EMBL" id="OBR66168.1"/>
    </source>
</evidence>
<evidence type="ECO:0000256" key="3">
    <source>
        <dbReference type="ARBA" id="ARBA00022989"/>
    </source>
</evidence>
<dbReference type="Proteomes" id="UP000092024">
    <property type="component" value="Unassembled WGS sequence"/>
</dbReference>
<evidence type="ECO:0000313" key="8">
    <source>
        <dbReference type="Proteomes" id="UP000092024"/>
    </source>
</evidence>
<dbReference type="InterPro" id="IPR009908">
    <property type="entry name" value="Methylamine_util_MauE"/>
</dbReference>
<proteinExistence type="predicted"/>
<keyword evidence="4 5" id="KW-0472">Membrane</keyword>